<feature type="transmembrane region" description="Helical" evidence="1">
    <location>
        <begin position="139"/>
        <end position="156"/>
    </location>
</feature>
<reference evidence="2 3" key="1">
    <citation type="submission" date="2020-02" db="EMBL/GenBank/DDBJ databases">
        <title>Full genome sequence of Nocardioides sp. R-3366.</title>
        <authorList>
            <person name="Im W.-T."/>
        </authorList>
    </citation>
    <scope>NUCLEOTIDE SEQUENCE [LARGE SCALE GENOMIC DNA]</scope>
    <source>
        <strain evidence="2 3">R-3366</strain>
    </source>
</reference>
<accession>A0A6G6WAB6</accession>
<feature type="transmembrane region" description="Helical" evidence="1">
    <location>
        <begin position="35"/>
        <end position="53"/>
    </location>
</feature>
<name>A0A6G6WAB6_9ACTN</name>
<feature type="transmembrane region" description="Helical" evidence="1">
    <location>
        <begin position="101"/>
        <end position="119"/>
    </location>
</feature>
<gene>
    <name evidence="2" type="ORF">G5V58_03595</name>
</gene>
<evidence type="ECO:0000313" key="3">
    <source>
        <dbReference type="Proteomes" id="UP000502996"/>
    </source>
</evidence>
<keyword evidence="3" id="KW-1185">Reference proteome</keyword>
<dbReference type="KEGG" id="nano:G5V58_03595"/>
<organism evidence="2 3">
    <name type="scientific">Nocardioides anomalus</name>
    <dbReference type="NCBI Taxonomy" id="2712223"/>
    <lineage>
        <taxon>Bacteria</taxon>
        <taxon>Bacillati</taxon>
        <taxon>Actinomycetota</taxon>
        <taxon>Actinomycetes</taxon>
        <taxon>Propionibacteriales</taxon>
        <taxon>Nocardioidaceae</taxon>
        <taxon>Nocardioides</taxon>
    </lineage>
</organism>
<dbReference type="RefSeq" id="WP_165228837.1">
    <property type="nucleotide sequence ID" value="NZ_CP049257.1"/>
</dbReference>
<keyword evidence="1" id="KW-0472">Membrane</keyword>
<evidence type="ECO:0000313" key="2">
    <source>
        <dbReference type="EMBL" id="QIG41980.1"/>
    </source>
</evidence>
<keyword evidence="1" id="KW-1133">Transmembrane helix</keyword>
<dbReference type="Proteomes" id="UP000502996">
    <property type="component" value="Chromosome"/>
</dbReference>
<evidence type="ECO:0000256" key="1">
    <source>
        <dbReference type="SAM" id="Phobius"/>
    </source>
</evidence>
<keyword evidence="1" id="KW-0812">Transmembrane</keyword>
<protein>
    <submittedName>
        <fullName evidence="2">DUF4383 domain-containing protein</fullName>
    </submittedName>
</protein>
<dbReference type="AlphaFoldDB" id="A0A6G6WAB6"/>
<dbReference type="EMBL" id="CP049257">
    <property type="protein sequence ID" value="QIG41980.1"/>
    <property type="molecule type" value="Genomic_DNA"/>
</dbReference>
<sequence>MSNQHGVNDGSIQVNTGGTPYDVGAAGFLRTVTGAYGLVFLIVGILGFVPGVTTHYGDLTFAGHTSGAELAGVFQVSVLHNLIHLAYGVVGLTLAARPRPAALYLLLGGVVYAVVWLYGVLVGDDSQANVVPLNSADDWLHLVLAVSMVALGVLGLRRLRHRGRGPSLA</sequence>
<proteinExistence type="predicted"/>
<dbReference type="Pfam" id="PF14325">
    <property type="entry name" value="DUF4383"/>
    <property type="match status" value="1"/>
</dbReference>
<feature type="transmembrane region" description="Helical" evidence="1">
    <location>
        <begin position="73"/>
        <end position="94"/>
    </location>
</feature>